<dbReference type="CDD" id="cd12110">
    <property type="entry name" value="PHP_HisPPase_Hisj_like"/>
    <property type="match status" value="1"/>
</dbReference>
<dbReference type="InterPro" id="IPR010140">
    <property type="entry name" value="Histidinol_P_phosphatase_HisJ"/>
</dbReference>
<comment type="similarity">
    <text evidence="2 8">Belongs to the PHP hydrolase family. HisK subfamily.</text>
</comment>
<protein>
    <recommendedName>
        <fullName evidence="3 8">Histidinol-phosphatase</fullName>
        <shortName evidence="8">HolPase</shortName>
        <ecNumber evidence="3 8">3.1.3.15</ecNumber>
    </recommendedName>
</protein>
<comment type="caution">
    <text evidence="10">The sequence shown here is derived from an EMBL/GenBank/DDBJ whole genome shotgun (WGS) entry which is preliminary data.</text>
</comment>
<proteinExistence type="inferred from homology"/>
<reference evidence="11" key="1">
    <citation type="journal article" date="2019" name="Int. J. Syst. Evol. Microbiol.">
        <title>The Global Catalogue of Microorganisms (GCM) 10K type strain sequencing project: providing services to taxonomists for standard genome sequencing and annotation.</title>
        <authorList>
            <consortium name="The Broad Institute Genomics Platform"/>
            <consortium name="The Broad Institute Genome Sequencing Center for Infectious Disease"/>
            <person name="Wu L."/>
            <person name="Ma J."/>
        </authorList>
    </citation>
    <scope>NUCLEOTIDE SEQUENCE [LARGE SCALE GENOMIC DNA]</scope>
    <source>
        <strain evidence="11">CGMCC 1.12769</strain>
    </source>
</reference>
<dbReference type="EMBL" id="BMFT01000004">
    <property type="protein sequence ID" value="GGH35525.1"/>
    <property type="molecule type" value="Genomic_DNA"/>
</dbReference>
<dbReference type="RefSeq" id="WP_188541835.1">
    <property type="nucleotide sequence ID" value="NZ_BMFT01000004.1"/>
</dbReference>
<dbReference type="SUPFAM" id="SSF89550">
    <property type="entry name" value="PHP domain-like"/>
    <property type="match status" value="1"/>
</dbReference>
<evidence type="ECO:0000313" key="10">
    <source>
        <dbReference type="EMBL" id="GGH35525.1"/>
    </source>
</evidence>
<accession>A0ABQ1YT31</accession>
<dbReference type="PANTHER" id="PTHR21039:SF0">
    <property type="entry name" value="HISTIDINOL-PHOSPHATASE"/>
    <property type="match status" value="1"/>
</dbReference>
<dbReference type="InterPro" id="IPR016195">
    <property type="entry name" value="Pol/histidinol_Pase-like"/>
</dbReference>
<organism evidence="10 11">
    <name type="scientific">Paenibacillus segetis</name>
    <dbReference type="NCBI Taxonomy" id="1325360"/>
    <lineage>
        <taxon>Bacteria</taxon>
        <taxon>Bacillati</taxon>
        <taxon>Bacillota</taxon>
        <taxon>Bacilli</taxon>
        <taxon>Bacillales</taxon>
        <taxon>Paenibacillaceae</taxon>
        <taxon>Paenibacillus</taxon>
    </lineage>
</organism>
<feature type="domain" description="PHP" evidence="9">
    <location>
        <begin position="4"/>
        <end position="201"/>
    </location>
</feature>
<dbReference type="Proteomes" id="UP000659344">
    <property type="component" value="Unassembled WGS sequence"/>
</dbReference>
<keyword evidence="6 8" id="KW-0368">Histidine biosynthesis</keyword>
<keyword evidence="4 8" id="KW-0028">Amino-acid biosynthesis</keyword>
<evidence type="ECO:0000256" key="5">
    <source>
        <dbReference type="ARBA" id="ARBA00022801"/>
    </source>
</evidence>
<dbReference type="NCBIfam" id="NF005596">
    <property type="entry name" value="PRK07328.1"/>
    <property type="match status" value="1"/>
</dbReference>
<dbReference type="Pfam" id="PF02811">
    <property type="entry name" value="PHP"/>
    <property type="match status" value="1"/>
</dbReference>
<name>A0ABQ1YT31_9BACL</name>
<evidence type="ECO:0000256" key="8">
    <source>
        <dbReference type="RuleBase" id="RU366003"/>
    </source>
</evidence>
<dbReference type="PANTHER" id="PTHR21039">
    <property type="entry name" value="HISTIDINOL PHOSPHATASE-RELATED"/>
    <property type="match status" value="1"/>
</dbReference>
<dbReference type="EC" id="3.1.3.15" evidence="3 8"/>
<evidence type="ECO:0000256" key="2">
    <source>
        <dbReference type="ARBA" id="ARBA00009152"/>
    </source>
</evidence>
<evidence type="ECO:0000256" key="1">
    <source>
        <dbReference type="ARBA" id="ARBA00004970"/>
    </source>
</evidence>
<keyword evidence="11" id="KW-1185">Reference proteome</keyword>
<evidence type="ECO:0000256" key="6">
    <source>
        <dbReference type="ARBA" id="ARBA00023102"/>
    </source>
</evidence>
<evidence type="ECO:0000313" key="11">
    <source>
        <dbReference type="Proteomes" id="UP000659344"/>
    </source>
</evidence>
<comment type="catalytic activity">
    <reaction evidence="7 8">
        <text>L-histidinol phosphate + H2O = L-histidinol + phosphate</text>
        <dbReference type="Rhea" id="RHEA:14465"/>
        <dbReference type="ChEBI" id="CHEBI:15377"/>
        <dbReference type="ChEBI" id="CHEBI:43474"/>
        <dbReference type="ChEBI" id="CHEBI:57699"/>
        <dbReference type="ChEBI" id="CHEBI:57980"/>
        <dbReference type="EC" id="3.1.3.15"/>
    </reaction>
</comment>
<sequence length="275" mass="31154">MLIDYHTHHARCGHAVGNLEDYVRRGIEIGLAQIGLSDHMPLLHVDPATYYPEMAMAKEELPRYVEEVLELKEKYRGQIDVRLGLEGDYIEGWESEIEAIVQSYPWDYVIGSVHFLGEWDVSDFRQVHHWEGQDIFAVYQRYYDAVQKAAKTGFYDIMGHLDVIKRFGHKPDPVRGNEVIQLENSVLTAIAGAGVAMELNASGWSKPCAESFPSRRILESALELRIPLTVGSDAHDPLKLGDNLDVARKMLHEIGVTELATFQGRKRTMIPLVNN</sequence>
<dbReference type="Gene3D" id="3.20.20.140">
    <property type="entry name" value="Metal-dependent hydrolases"/>
    <property type="match status" value="1"/>
</dbReference>
<evidence type="ECO:0000256" key="7">
    <source>
        <dbReference type="ARBA" id="ARBA00049158"/>
    </source>
</evidence>
<dbReference type="InterPro" id="IPR004013">
    <property type="entry name" value="PHP_dom"/>
</dbReference>
<keyword evidence="5 8" id="KW-0378">Hydrolase</keyword>
<comment type="pathway">
    <text evidence="1 8">Amino-acid biosynthesis; L-histidine biosynthesis; L-histidine from 5-phospho-alpha-D-ribose 1-diphosphate: step 8/9.</text>
</comment>
<gene>
    <name evidence="10" type="primary">hisK</name>
    <name evidence="10" type="ORF">GCM10008013_41870</name>
</gene>
<evidence type="ECO:0000256" key="4">
    <source>
        <dbReference type="ARBA" id="ARBA00022605"/>
    </source>
</evidence>
<evidence type="ECO:0000256" key="3">
    <source>
        <dbReference type="ARBA" id="ARBA00013085"/>
    </source>
</evidence>
<evidence type="ECO:0000259" key="9">
    <source>
        <dbReference type="Pfam" id="PF02811"/>
    </source>
</evidence>
<dbReference type="NCBIfam" id="NF005996">
    <property type="entry name" value="PRK08123.1"/>
    <property type="match status" value="1"/>
</dbReference>
<dbReference type="NCBIfam" id="TIGR01856">
    <property type="entry name" value="hisJ_fam"/>
    <property type="match status" value="1"/>
</dbReference>